<protein>
    <submittedName>
        <fullName evidence="1">Uncharacterized protein</fullName>
    </submittedName>
</protein>
<dbReference type="Proteomes" id="UP000016930">
    <property type="component" value="Unassembled WGS sequence"/>
</dbReference>
<evidence type="ECO:0000313" key="1">
    <source>
        <dbReference type="EMBL" id="EMD30954.1"/>
    </source>
</evidence>
<dbReference type="EMBL" id="KB445828">
    <property type="protein sequence ID" value="EMD30954.1"/>
    <property type="molecule type" value="Genomic_DNA"/>
</dbReference>
<dbReference type="AlphaFoldDB" id="M2P6P0"/>
<evidence type="ECO:0000313" key="2">
    <source>
        <dbReference type="Proteomes" id="UP000016930"/>
    </source>
</evidence>
<name>M2P6P0_CERS8</name>
<proteinExistence type="predicted"/>
<organism evidence="1 2">
    <name type="scientific">Ceriporiopsis subvermispora (strain B)</name>
    <name type="common">White-rot fungus</name>
    <name type="synonym">Gelatoporia subvermispora</name>
    <dbReference type="NCBI Taxonomy" id="914234"/>
    <lineage>
        <taxon>Eukaryota</taxon>
        <taxon>Fungi</taxon>
        <taxon>Dikarya</taxon>
        <taxon>Basidiomycota</taxon>
        <taxon>Agaricomycotina</taxon>
        <taxon>Agaricomycetes</taxon>
        <taxon>Polyporales</taxon>
        <taxon>Gelatoporiaceae</taxon>
        <taxon>Gelatoporia</taxon>
    </lineage>
</organism>
<dbReference type="HOGENOM" id="CLU_2757562_0_0_1"/>
<reference evidence="1 2" key="1">
    <citation type="journal article" date="2012" name="Proc. Natl. Acad. Sci. U.S.A.">
        <title>Comparative genomics of Ceriporiopsis subvermispora and Phanerochaete chrysosporium provide insight into selective ligninolysis.</title>
        <authorList>
            <person name="Fernandez-Fueyo E."/>
            <person name="Ruiz-Duenas F.J."/>
            <person name="Ferreira P."/>
            <person name="Floudas D."/>
            <person name="Hibbett D.S."/>
            <person name="Canessa P."/>
            <person name="Larrondo L.F."/>
            <person name="James T.Y."/>
            <person name="Seelenfreund D."/>
            <person name="Lobos S."/>
            <person name="Polanco R."/>
            <person name="Tello M."/>
            <person name="Honda Y."/>
            <person name="Watanabe T."/>
            <person name="Watanabe T."/>
            <person name="Ryu J.S."/>
            <person name="Kubicek C.P."/>
            <person name="Schmoll M."/>
            <person name="Gaskell J."/>
            <person name="Hammel K.E."/>
            <person name="St John F.J."/>
            <person name="Vanden Wymelenberg A."/>
            <person name="Sabat G."/>
            <person name="Splinter BonDurant S."/>
            <person name="Syed K."/>
            <person name="Yadav J.S."/>
            <person name="Doddapaneni H."/>
            <person name="Subramanian V."/>
            <person name="Lavin J.L."/>
            <person name="Oguiza J.A."/>
            <person name="Perez G."/>
            <person name="Pisabarro A.G."/>
            <person name="Ramirez L."/>
            <person name="Santoyo F."/>
            <person name="Master E."/>
            <person name="Coutinho P.M."/>
            <person name="Henrissat B."/>
            <person name="Lombard V."/>
            <person name="Magnuson J.K."/>
            <person name="Kuees U."/>
            <person name="Hori C."/>
            <person name="Igarashi K."/>
            <person name="Samejima M."/>
            <person name="Held B.W."/>
            <person name="Barry K.W."/>
            <person name="LaButti K.M."/>
            <person name="Lapidus A."/>
            <person name="Lindquist E.A."/>
            <person name="Lucas S.M."/>
            <person name="Riley R."/>
            <person name="Salamov A.A."/>
            <person name="Hoffmeister D."/>
            <person name="Schwenk D."/>
            <person name="Hadar Y."/>
            <person name="Yarden O."/>
            <person name="de Vries R.P."/>
            <person name="Wiebenga A."/>
            <person name="Stenlid J."/>
            <person name="Eastwood D."/>
            <person name="Grigoriev I.V."/>
            <person name="Berka R.M."/>
            <person name="Blanchette R.A."/>
            <person name="Kersten P."/>
            <person name="Martinez A.T."/>
            <person name="Vicuna R."/>
            <person name="Cullen D."/>
        </authorList>
    </citation>
    <scope>NUCLEOTIDE SEQUENCE [LARGE SCALE GENOMIC DNA]</scope>
    <source>
        <strain evidence="1 2">B</strain>
    </source>
</reference>
<gene>
    <name evidence="1" type="ORF">CERSUDRAFT_109704</name>
</gene>
<keyword evidence="2" id="KW-1185">Reference proteome</keyword>
<accession>M2P6P0</accession>
<sequence length="70" mass="7827">MEWLFLRRAGAYSGSDLCPTTGNGSSLRRLLGNEEIVDISSGDLRLSLRSLLTSTYFRECRDTTQVVLMP</sequence>